<organism evidence="1 2">
    <name type="scientific">Armillaria gallica</name>
    <name type="common">Bulbous honey fungus</name>
    <name type="synonym">Armillaria bulbosa</name>
    <dbReference type="NCBI Taxonomy" id="47427"/>
    <lineage>
        <taxon>Eukaryota</taxon>
        <taxon>Fungi</taxon>
        <taxon>Dikarya</taxon>
        <taxon>Basidiomycota</taxon>
        <taxon>Agaricomycotina</taxon>
        <taxon>Agaricomycetes</taxon>
        <taxon>Agaricomycetidae</taxon>
        <taxon>Agaricales</taxon>
        <taxon>Marasmiineae</taxon>
        <taxon>Physalacriaceae</taxon>
        <taxon>Armillaria</taxon>
    </lineage>
</organism>
<evidence type="ECO:0000313" key="1">
    <source>
        <dbReference type="EMBL" id="PBK95825.1"/>
    </source>
</evidence>
<dbReference type="AlphaFoldDB" id="A0A2H3DKT1"/>
<protein>
    <submittedName>
        <fullName evidence="1">Uncharacterized protein</fullName>
    </submittedName>
</protein>
<name>A0A2H3DKT1_ARMGA</name>
<sequence length="63" mass="7081">MQCANPYAALNDAVCRFDVQAHGDSSNSYRTQDRLFDFASGSEYSGRDSKLQFTVALRTPLRM</sequence>
<proteinExistence type="predicted"/>
<gene>
    <name evidence="1" type="ORF">ARMGADRAFT_749929</name>
</gene>
<dbReference type="Proteomes" id="UP000217790">
    <property type="component" value="Unassembled WGS sequence"/>
</dbReference>
<accession>A0A2H3DKT1</accession>
<evidence type="ECO:0000313" key="2">
    <source>
        <dbReference type="Proteomes" id="UP000217790"/>
    </source>
</evidence>
<reference evidence="2" key="1">
    <citation type="journal article" date="2017" name="Nat. Ecol. Evol.">
        <title>Genome expansion and lineage-specific genetic innovations in the forest pathogenic fungi Armillaria.</title>
        <authorList>
            <person name="Sipos G."/>
            <person name="Prasanna A.N."/>
            <person name="Walter M.C."/>
            <person name="O'Connor E."/>
            <person name="Balint B."/>
            <person name="Krizsan K."/>
            <person name="Kiss B."/>
            <person name="Hess J."/>
            <person name="Varga T."/>
            <person name="Slot J."/>
            <person name="Riley R."/>
            <person name="Boka B."/>
            <person name="Rigling D."/>
            <person name="Barry K."/>
            <person name="Lee J."/>
            <person name="Mihaltcheva S."/>
            <person name="LaButti K."/>
            <person name="Lipzen A."/>
            <person name="Waldron R."/>
            <person name="Moloney N.M."/>
            <person name="Sperisen C."/>
            <person name="Kredics L."/>
            <person name="Vagvoelgyi C."/>
            <person name="Patrignani A."/>
            <person name="Fitzpatrick D."/>
            <person name="Nagy I."/>
            <person name="Doyle S."/>
            <person name="Anderson J.B."/>
            <person name="Grigoriev I.V."/>
            <person name="Gueldener U."/>
            <person name="Muensterkoetter M."/>
            <person name="Nagy L.G."/>
        </authorList>
    </citation>
    <scope>NUCLEOTIDE SEQUENCE [LARGE SCALE GENOMIC DNA]</scope>
    <source>
        <strain evidence="2">Ar21-2</strain>
    </source>
</reference>
<dbReference type="InParanoid" id="A0A2H3DKT1"/>
<keyword evidence="2" id="KW-1185">Reference proteome</keyword>
<dbReference type="EMBL" id="KZ293651">
    <property type="protein sequence ID" value="PBK95825.1"/>
    <property type="molecule type" value="Genomic_DNA"/>
</dbReference>